<dbReference type="GO" id="GO:0005739">
    <property type="term" value="C:mitochondrion"/>
    <property type="evidence" value="ECO:0007669"/>
    <property type="project" value="TreeGrafter"/>
</dbReference>
<dbReference type="InterPro" id="IPR018136">
    <property type="entry name" value="Aconitase_4Fe-4S_BS"/>
</dbReference>
<dbReference type="Pfam" id="PF00330">
    <property type="entry name" value="Aconitase"/>
    <property type="match status" value="1"/>
</dbReference>
<dbReference type="GO" id="GO:0003994">
    <property type="term" value="F:aconitate hydratase activity"/>
    <property type="evidence" value="ECO:0007669"/>
    <property type="project" value="TreeGrafter"/>
</dbReference>
<dbReference type="SUPFAM" id="SSF52016">
    <property type="entry name" value="LeuD/IlvD-like"/>
    <property type="match status" value="1"/>
</dbReference>
<keyword evidence="2" id="KW-0479">Metal-binding</keyword>
<dbReference type="InterPro" id="IPR001030">
    <property type="entry name" value="Acoase/IPM_deHydtase_lsu_aba"/>
</dbReference>
<proteinExistence type="predicted"/>
<dbReference type="InterPro" id="IPR050926">
    <property type="entry name" value="Aconitase/IPM_isomerase"/>
</dbReference>
<dbReference type="InterPro" id="IPR000573">
    <property type="entry name" value="AconitaseA/IPMdHydase_ssu_swvl"/>
</dbReference>
<feature type="domain" description="Aconitase A/isopropylmalate dehydratase small subunit swivel" evidence="7">
    <location>
        <begin position="571"/>
        <end position="649"/>
    </location>
</feature>
<evidence type="ECO:0000313" key="8">
    <source>
        <dbReference type="EMBL" id="KZP05818.1"/>
    </source>
</evidence>
<dbReference type="OrthoDB" id="2224430at2759"/>
<keyword evidence="9" id="KW-1185">Reference proteome</keyword>
<keyword evidence="3" id="KW-0408">Iron</keyword>
<dbReference type="Pfam" id="PF00694">
    <property type="entry name" value="Aconitase_C"/>
    <property type="match status" value="1"/>
</dbReference>
<evidence type="ECO:0000256" key="1">
    <source>
        <dbReference type="ARBA" id="ARBA00015940"/>
    </source>
</evidence>
<dbReference type="GO" id="GO:0005829">
    <property type="term" value="C:cytosol"/>
    <property type="evidence" value="ECO:0007669"/>
    <property type="project" value="TreeGrafter"/>
</dbReference>
<evidence type="ECO:0000256" key="5">
    <source>
        <dbReference type="SAM" id="MobiDB-lite"/>
    </source>
</evidence>
<dbReference type="STRING" id="436010.A0A167W8L8"/>
<dbReference type="Gene3D" id="3.30.499.10">
    <property type="entry name" value="Aconitase, domain 3"/>
    <property type="match status" value="3"/>
</dbReference>
<dbReference type="AlphaFoldDB" id="A0A167W8L8"/>
<feature type="region of interest" description="Disordered" evidence="5">
    <location>
        <begin position="286"/>
        <end position="345"/>
    </location>
</feature>
<keyword evidence="4" id="KW-0411">Iron-sulfur</keyword>
<evidence type="ECO:0000259" key="7">
    <source>
        <dbReference type="Pfam" id="PF00694"/>
    </source>
</evidence>
<gene>
    <name evidence="8" type="ORF">FIBSPDRAFT_940304</name>
</gene>
<dbReference type="PROSITE" id="PS01244">
    <property type="entry name" value="ACONITASE_2"/>
    <property type="match status" value="1"/>
</dbReference>
<dbReference type="EMBL" id="KV417817">
    <property type="protein sequence ID" value="KZP05818.1"/>
    <property type="molecule type" value="Genomic_DNA"/>
</dbReference>
<dbReference type="Proteomes" id="UP000076532">
    <property type="component" value="Unassembled WGS sequence"/>
</dbReference>
<name>A0A167W8L8_9AGAM</name>
<feature type="region of interest" description="Disordered" evidence="5">
    <location>
        <begin position="507"/>
        <end position="542"/>
    </location>
</feature>
<dbReference type="GO" id="GO:0006099">
    <property type="term" value="P:tricarboxylic acid cycle"/>
    <property type="evidence" value="ECO:0007669"/>
    <property type="project" value="TreeGrafter"/>
</dbReference>
<dbReference type="InterPro" id="IPR015928">
    <property type="entry name" value="Aconitase/3IPM_dehydase_swvl"/>
</dbReference>
<dbReference type="GO" id="GO:0046872">
    <property type="term" value="F:metal ion binding"/>
    <property type="evidence" value="ECO:0007669"/>
    <property type="project" value="UniProtKB-KW"/>
</dbReference>
<sequence length="662" mass="73587">MVIFLRHAIQLIMRHVGPQFSHVQPIQTGLFDYVMVFTLRFLVLSEFFFNVVLSELFFNVKVRAEDSFSAYLSYYPPLSELVVMLTARVMATAFPRNGVIKVAISLLEKNAYNNYQHLEDKLAIVRESLNRLLILSGNILHGHLDDPHGQDIERGNRYLKLRPDDLARAIDINKEVYAFLATATAKKPGSGIIHQIILENYAFPCGLVIKRSTDMAKPKDVVLKVAVNLILTVKGGTGNRRVHGLGHGAPELHGCGDDLQHGRGDWRDHEHVFAKRQDIDKYAQQFRATSRRTRKRNTARSLISTSPSSNPTSTAPSLRILLRPSPSSPRRSRRTTGWRSSRSRSSVPEAVLRSIHLKSKFNHRQADKKVEYDQVIDINLSEPEPHINGPFTPDLATPLSKFAAAVKENKWLEELKIRATVERDGQIGAFEKVGGLVLANACGPCIGQWDRTDVAKGEANSIITSYNRNFTGRKHANPATHAFVAFLDLITAIVFARSLTFNPMADSLTGSPTPPVTSSLPADTTPKRTPSKRPSRTGPRVQVAVDPKSDRFQLLTAFEKWDGKTPTDPPIVIKVIGKCTTNHISASGLWLKYRGHLQNIPQNCPIGASNSENGEANKIKNQVTGEFGAVSEVGGFYRDNRIKWAVIGDLRNQNTGLESLPT</sequence>
<evidence type="ECO:0000256" key="2">
    <source>
        <dbReference type="ARBA" id="ARBA00022723"/>
    </source>
</evidence>
<evidence type="ECO:0000256" key="3">
    <source>
        <dbReference type="ARBA" id="ARBA00023004"/>
    </source>
</evidence>
<evidence type="ECO:0000313" key="9">
    <source>
        <dbReference type="Proteomes" id="UP000076532"/>
    </source>
</evidence>
<dbReference type="PANTHER" id="PTHR43160:SF3">
    <property type="entry name" value="ACONITATE HYDRATASE, MITOCHONDRIAL"/>
    <property type="match status" value="1"/>
</dbReference>
<feature type="compositionally biased region" description="Basic residues" evidence="5">
    <location>
        <begin position="289"/>
        <end position="298"/>
    </location>
</feature>
<organism evidence="8 9">
    <name type="scientific">Athelia psychrophila</name>
    <dbReference type="NCBI Taxonomy" id="1759441"/>
    <lineage>
        <taxon>Eukaryota</taxon>
        <taxon>Fungi</taxon>
        <taxon>Dikarya</taxon>
        <taxon>Basidiomycota</taxon>
        <taxon>Agaricomycotina</taxon>
        <taxon>Agaricomycetes</taxon>
        <taxon>Agaricomycetidae</taxon>
        <taxon>Atheliales</taxon>
        <taxon>Atheliaceae</taxon>
        <taxon>Athelia</taxon>
    </lineage>
</organism>
<feature type="compositionally biased region" description="Low complexity" evidence="5">
    <location>
        <begin position="304"/>
        <end position="329"/>
    </location>
</feature>
<dbReference type="InterPro" id="IPR015931">
    <property type="entry name" value="Acnase/IPM_dHydase_lsu_aba_1/3"/>
</dbReference>
<dbReference type="SUPFAM" id="SSF53732">
    <property type="entry name" value="Aconitase iron-sulfur domain"/>
    <property type="match status" value="2"/>
</dbReference>
<dbReference type="Gene3D" id="3.20.19.10">
    <property type="entry name" value="Aconitase, domain 4"/>
    <property type="match status" value="1"/>
</dbReference>
<accession>A0A167W8L8</accession>
<feature type="domain" description="Aconitase/3-isopropylmalate dehydratase large subunit alpha/beta/alpha" evidence="6">
    <location>
        <begin position="416"/>
        <end position="493"/>
    </location>
</feature>
<dbReference type="GO" id="GO:0051539">
    <property type="term" value="F:4 iron, 4 sulfur cluster binding"/>
    <property type="evidence" value="ECO:0007669"/>
    <property type="project" value="TreeGrafter"/>
</dbReference>
<evidence type="ECO:0000256" key="4">
    <source>
        <dbReference type="ARBA" id="ARBA00023014"/>
    </source>
</evidence>
<evidence type="ECO:0000259" key="6">
    <source>
        <dbReference type="Pfam" id="PF00330"/>
    </source>
</evidence>
<feature type="compositionally biased region" description="Polar residues" evidence="5">
    <location>
        <begin position="508"/>
        <end position="522"/>
    </location>
</feature>
<dbReference type="InterPro" id="IPR036008">
    <property type="entry name" value="Aconitase_4Fe-4S_dom"/>
</dbReference>
<reference evidence="8 9" key="1">
    <citation type="journal article" date="2016" name="Mol. Biol. Evol.">
        <title>Comparative Genomics of Early-Diverging Mushroom-Forming Fungi Provides Insights into the Origins of Lignocellulose Decay Capabilities.</title>
        <authorList>
            <person name="Nagy L.G."/>
            <person name="Riley R."/>
            <person name="Tritt A."/>
            <person name="Adam C."/>
            <person name="Daum C."/>
            <person name="Floudas D."/>
            <person name="Sun H."/>
            <person name="Yadav J.S."/>
            <person name="Pangilinan J."/>
            <person name="Larsson K.H."/>
            <person name="Matsuura K."/>
            <person name="Barry K."/>
            <person name="Labutti K."/>
            <person name="Kuo R."/>
            <person name="Ohm R.A."/>
            <person name="Bhattacharya S.S."/>
            <person name="Shirouzu T."/>
            <person name="Yoshinaga Y."/>
            <person name="Martin F.M."/>
            <person name="Grigoriev I.V."/>
            <person name="Hibbett D.S."/>
        </authorList>
    </citation>
    <scope>NUCLEOTIDE SEQUENCE [LARGE SCALE GENOMIC DNA]</scope>
    <source>
        <strain evidence="8 9">CBS 109695</strain>
    </source>
</reference>
<dbReference type="PANTHER" id="PTHR43160">
    <property type="entry name" value="ACONITATE HYDRATASE B"/>
    <property type="match status" value="1"/>
</dbReference>
<protein>
    <recommendedName>
        <fullName evidence="1">Aconitate hydratase, mitochondrial</fullName>
    </recommendedName>
</protein>